<gene>
    <name evidence="3" type="ORF">TPAB3V08_LOCUS1801</name>
</gene>
<organism evidence="3 4">
    <name type="scientific">Timema podura</name>
    <name type="common">Walking stick</name>
    <dbReference type="NCBI Taxonomy" id="61482"/>
    <lineage>
        <taxon>Eukaryota</taxon>
        <taxon>Metazoa</taxon>
        <taxon>Ecdysozoa</taxon>
        <taxon>Arthropoda</taxon>
        <taxon>Hexapoda</taxon>
        <taxon>Insecta</taxon>
        <taxon>Pterygota</taxon>
        <taxon>Neoptera</taxon>
        <taxon>Polyneoptera</taxon>
        <taxon>Phasmatodea</taxon>
        <taxon>Timematodea</taxon>
        <taxon>Timematoidea</taxon>
        <taxon>Timematidae</taxon>
        <taxon>Timema</taxon>
    </lineage>
</organism>
<comment type="similarity">
    <text evidence="1">Belongs to the type IA topoisomerase family.</text>
</comment>
<evidence type="ECO:0000256" key="1">
    <source>
        <dbReference type="RuleBase" id="RU362092"/>
    </source>
</evidence>
<comment type="catalytic activity">
    <reaction evidence="1">
        <text>ATP-independent breakage of single-stranded DNA, followed by passage and rejoining.</text>
        <dbReference type="EC" id="5.6.2.1"/>
    </reaction>
</comment>
<keyword evidence="1" id="KW-0238">DNA-binding</keyword>
<reference evidence="3" key="1">
    <citation type="submission" date="2021-03" db="EMBL/GenBank/DDBJ databases">
        <authorList>
            <person name="Tran Van P."/>
        </authorList>
    </citation>
    <scope>NUCLEOTIDE SEQUENCE</scope>
</reference>
<dbReference type="PANTHER" id="PTHR11390:SF21">
    <property type="entry name" value="DNA TOPOISOMERASE 3-ALPHA"/>
    <property type="match status" value="1"/>
</dbReference>
<accession>A0ABN7NHK3</accession>
<keyword evidence="1" id="KW-0413">Isomerase</keyword>
<sequence>MIFSRTSFVLRYYGVTRNFHKGSSKLHDQTIGEKLIMKVLNVAEKNDAAKSLAGLLSGGNLRRREGLSKWNKIYEFDYTLMGERCQMIMTSVSGHLLGLEFVGNFRNWQGCNPLALFDAPVMKQCSQDYEPIKVSGFQKIMLPTMGSLGFEPHSDELGRERNSHIRVIQCRIWTRLLTPKQSKSVENSVNMPWMTHPSYQGSPLKMRVGSKSRLVAELSRDEWLVLCCLLQAEQPQSDARVRDPGLKVMNKGGGREKESNNRPWRARATIHILLNKKKGITTLAKFSEITAQSARRAVQNLAQPDRRISDAVDVRQELDLRIG</sequence>
<dbReference type="EC" id="5.6.2.1" evidence="1"/>
<keyword evidence="4" id="KW-1185">Reference proteome</keyword>
<dbReference type="InterPro" id="IPR000380">
    <property type="entry name" value="Topo_IA"/>
</dbReference>
<protein>
    <recommendedName>
        <fullName evidence="1">DNA topoisomerase</fullName>
        <ecNumber evidence="1">5.6.2.1</ecNumber>
    </recommendedName>
</protein>
<dbReference type="Gene3D" id="3.40.50.140">
    <property type="match status" value="1"/>
</dbReference>
<feature type="non-terminal residue" evidence="3">
    <location>
        <position position="323"/>
    </location>
</feature>
<dbReference type="PANTHER" id="PTHR11390">
    <property type="entry name" value="PROKARYOTIC DNA TOPOISOMERASE"/>
    <property type="match status" value="1"/>
</dbReference>
<evidence type="ECO:0000313" key="3">
    <source>
        <dbReference type="EMBL" id="CAG2054781.1"/>
    </source>
</evidence>
<feature type="region of interest" description="Disordered" evidence="2">
    <location>
        <begin position="243"/>
        <end position="262"/>
    </location>
</feature>
<dbReference type="InterPro" id="IPR023405">
    <property type="entry name" value="Topo_IA_core_domain"/>
</dbReference>
<dbReference type="EMBL" id="CAJPIN010001724">
    <property type="protein sequence ID" value="CAG2054781.1"/>
    <property type="molecule type" value="Genomic_DNA"/>
</dbReference>
<dbReference type="SUPFAM" id="SSF56712">
    <property type="entry name" value="Prokaryotic type I DNA topoisomerase"/>
    <property type="match status" value="2"/>
</dbReference>
<evidence type="ECO:0000256" key="2">
    <source>
        <dbReference type="SAM" id="MobiDB-lite"/>
    </source>
</evidence>
<keyword evidence="1" id="KW-0799">Topoisomerase</keyword>
<name>A0ABN7NHK3_TIMPD</name>
<evidence type="ECO:0000313" key="4">
    <source>
        <dbReference type="Proteomes" id="UP001153148"/>
    </source>
</evidence>
<proteinExistence type="inferred from homology"/>
<comment type="caution">
    <text evidence="3">The sequence shown here is derived from an EMBL/GenBank/DDBJ whole genome shotgun (WGS) entry which is preliminary data.</text>
</comment>
<dbReference type="Proteomes" id="UP001153148">
    <property type="component" value="Unassembled WGS sequence"/>
</dbReference>
<comment type="function">
    <text evidence="1">Introduces a single-strand break via transesterification at a target site in duplex DNA. Releases the supercoiling and torsional tension of DNA introduced during the DNA replication and transcription by transiently cleaving and rejoining one strand of the DNA duplex. The scissile phosphodiester is attacked by the catalytic tyrosine of the enzyme, resulting in the formation of a DNA-(5'-phosphotyrosyl)-enzyme intermediate and the expulsion of a 3'-OH DNA strand.</text>
</comment>